<reference evidence="1 2" key="1">
    <citation type="submission" date="2016-06" db="EMBL/GenBank/DDBJ databases">
        <title>Draft genome of Moraxella nonliquefaciens CCUG 60284.</title>
        <authorList>
            <person name="Salva-Serra F."/>
            <person name="Engstrom-Jakobsson H."/>
            <person name="Thorell K."/>
            <person name="Gonzales-Siles L."/>
            <person name="Karlsson R."/>
            <person name="Boulund F."/>
            <person name="Engstrand L."/>
            <person name="Kristiansson E."/>
            <person name="Moore E."/>
        </authorList>
    </citation>
    <scope>NUCLEOTIDE SEQUENCE [LARGE SCALE GENOMIC DNA]</scope>
    <source>
        <strain evidence="1 2">CCUG 60284</strain>
    </source>
</reference>
<accession>A0A1B8PIQ7</accession>
<name>A0A1B8PIQ7_MORNO</name>
<proteinExistence type="predicted"/>
<dbReference type="RefSeq" id="WP_066893515.1">
    <property type="nucleotide sequence ID" value="NZ_LZDN01000023.1"/>
</dbReference>
<gene>
    <name evidence="1" type="ORF">A9Z60_03080</name>
</gene>
<dbReference type="AlphaFoldDB" id="A0A1B8PIQ7"/>
<protein>
    <submittedName>
        <fullName evidence="1">Uncharacterized protein</fullName>
    </submittedName>
</protein>
<sequence>MNQVHQFISYCLENPYATQNYIDKTYTFEDVDIKIGIGIIKLNTPDADFYMVFSCPGEKSKNIFFAVSEDTFNTAALCVAYCEWYGYGHKAYIEEYIHFKQVFIPELEHLHGILLSTTKQSPVLNIYPEVITFDNKEYNTLFCIPCSAKDHDILSQLGFFGALDYFFEHGKDLTDFKNPLKYLNVSNYNKEVAATPTHTFIDFCRLNEYAAKDYWDFTYTINQLKINIGIIKLNIPDADYYMVFSCPDEKSKNVFFAVSKDTFDTAALCVAYCEWCGRDYKTYHADEYINFKQFFIPELEHLHGILFSITWQLPVLTTYPAVMTFDNKRYNTLFCIPCSAKDHEILSKLGFFDALDYFREHGKDLTDFDNL</sequence>
<dbReference type="EMBL" id="LZDN01000023">
    <property type="protein sequence ID" value="OBX49954.1"/>
    <property type="molecule type" value="Genomic_DNA"/>
</dbReference>
<dbReference type="Proteomes" id="UP000092671">
    <property type="component" value="Unassembled WGS sequence"/>
</dbReference>
<evidence type="ECO:0000313" key="2">
    <source>
        <dbReference type="Proteomes" id="UP000092671"/>
    </source>
</evidence>
<comment type="caution">
    <text evidence="1">The sequence shown here is derived from an EMBL/GenBank/DDBJ whole genome shotgun (WGS) entry which is preliminary data.</text>
</comment>
<evidence type="ECO:0000313" key="1">
    <source>
        <dbReference type="EMBL" id="OBX49954.1"/>
    </source>
</evidence>
<organism evidence="1 2">
    <name type="scientific">Moraxella nonliquefaciens</name>
    <dbReference type="NCBI Taxonomy" id="478"/>
    <lineage>
        <taxon>Bacteria</taxon>
        <taxon>Pseudomonadati</taxon>
        <taxon>Pseudomonadota</taxon>
        <taxon>Gammaproteobacteria</taxon>
        <taxon>Moraxellales</taxon>
        <taxon>Moraxellaceae</taxon>
        <taxon>Moraxella</taxon>
    </lineage>
</organism>